<reference evidence="1 2" key="1">
    <citation type="submission" date="2016-03" db="EMBL/GenBank/DDBJ databases">
        <title>EvidentialGene: Evidence-directed Construction of Genes on Genomes.</title>
        <authorList>
            <person name="Gilbert D.G."/>
            <person name="Choi J.-H."/>
            <person name="Mockaitis K."/>
            <person name="Colbourne J."/>
            <person name="Pfrender M."/>
        </authorList>
    </citation>
    <scope>NUCLEOTIDE SEQUENCE [LARGE SCALE GENOMIC DNA]</scope>
    <source>
        <strain evidence="1 2">Xinb3</strain>
        <tissue evidence="1">Complete organism</tissue>
    </source>
</reference>
<dbReference type="EMBL" id="LRGB01002849">
    <property type="protein sequence ID" value="KZS06098.1"/>
    <property type="molecule type" value="Genomic_DNA"/>
</dbReference>
<protein>
    <submittedName>
        <fullName evidence="1">Uncharacterized protein</fullName>
    </submittedName>
</protein>
<dbReference type="Proteomes" id="UP000076858">
    <property type="component" value="Unassembled WGS sequence"/>
</dbReference>
<gene>
    <name evidence="1" type="ORF">APZ42_030610</name>
</gene>
<dbReference type="AlphaFoldDB" id="A0A0P5DHE4"/>
<evidence type="ECO:0000313" key="2">
    <source>
        <dbReference type="Proteomes" id="UP000076858"/>
    </source>
</evidence>
<accession>A0A0P5DHE4</accession>
<sequence>MAKMAKADNSEFSMQWPKADDGKRVHHLIKITIDFSSAFAHLHLFKHALLLHMSADLHVRRQRTYRGMLN</sequence>
<evidence type="ECO:0000313" key="1">
    <source>
        <dbReference type="EMBL" id="KZS06098.1"/>
    </source>
</evidence>
<proteinExistence type="predicted"/>
<name>A0A0P5DHE4_9CRUS</name>
<comment type="caution">
    <text evidence="1">The sequence shown here is derived from an EMBL/GenBank/DDBJ whole genome shotgun (WGS) entry which is preliminary data.</text>
</comment>
<keyword evidence="2" id="KW-1185">Reference proteome</keyword>
<organism evidence="1 2">
    <name type="scientific">Daphnia magna</name>
    <dbReference type="NCBI Taxonomy" id="35525"/>
    <lineage>
        <taxon>Eukaryota</taxon>
        <taxon>Metazoa</taxon>
        <taxon>Ecdysozoa</taxon>
        <taxon>Arthropoda</taxon>
        <taxon>Crustacea</taxon>
        <taxon>Branchiopoda</taxon>
        <taxon>Diplostraca</taxon>
        <taxon>Cladocera</taxon>
        <taxon>Anomopoda</taxon>
        <taxon>Daphniidae</taxon>
        <taxon>Daphnia</taxon>
    </lineage>
</organism>